<keyword evidence="3" id="KW-1185">Reference proteome</keyword>
<feature type="transmembrane region" description="Helical" evidence="1">
    <location>
        <begin position="54"/>
        <end position="71"/>
    </location>
</feature>
<dbReference type="EMBL" id="JAVQLW010000004">
    <property type="protein sequence ID" value="MDS9469783.1"/>
    <property type="molecule type" value="Genomic_DNA"/>
</dbReference>
<proteinExistence type="predicted"/>
<accession>A0ABU2HXJ8</accession>
<evidence type="ECO:0000313" key="2">
    <source>
        <dbReference type="EMBL" id="MDS9469783.1"/>
    </source>
</evidence>
<dbReference type="RefSeq" id="WP_311162511.1">
    <property type="nucleotide sequence ID" value="NZ_JAVQLW010000004.1"/>
</dbReference>
<keyword evidence="1" id="KW-1133">Transmembrane helix</keyword>
<evidence type="ECO:0000256" key="1">
    <source>
        <dbReference type="SAM" id="Phobius"/>
    </source>
</evidence>
<evidence type="ECO:0000313" key="3">
    <source>
        <dbReference type="Proteomes" id="UP001269144"/>
    </source>
</evidence>
<protein>
    <submittedName>
        <fullName evidence="2">Uncharacterized protein</fullName>
    </submittedName>
</protein>
<comment type="caution">
    <text evidence="2">The sequence shown here is derived from an EMBL/GenBank/DDBJ whole genome shotgun (WGS) entry which is preliminary data.</text>
</comment>
<keyword evidence="1" id="KW-0812">Transmembrane</keyword>
<keyword evidence="1" id="KW-0472">Membrane</keyword>
<name>A0ABU2HXJ8_9RHOB</name>
<reference evidence="3" key="1">
    <citation type="submission" date="2023-07" db="EMBL/GenBank/DDBJ databases">
        <title>Paracoccus sp. MBLB3053 whole genome sequence.</title>
        <authorList>
            <person name="Hwang C.Y."/>
            <person name="Cho E.-S."/>
            <person name="Seo M.-J."/>
        </authorList>
    </citation>
    <scope>NUCLEOTIDE SEQUENCE [LARGE SCALE GENOMIC DNA]</scope>
    <source>
        <strain evidence="3">MBLB3053</strain>
    </source>
</reference>
<sequence>MPTTCGFVWGPGPALAYAPAIALLSGGLAWRGRFIPAMVLLIAAGVLKVGIARLAWPFVLFAVASLGWAAAARSSP</sequence>
<organism evidence="2 3">
    <name type="scientific">Paracoccus aurantius</name>
    <dbReference type="NCBI Taxonomy" id="3073814"/>
    <lineage>
        <taxon>Bacteria</taxon>
        <taxon>Pseudomonadati</taxon>
        <taxon>Pseudomonadota</taxon>
        <taxon>Alphaproteobacteria</taxon>
        <taxon>Rhodobacterales</taxon>
        <taxon>Paracoccaceae</taxon>
        <taxon>Paracoccus</taxon>
    </lineage>
</organism>
<dbReference type="Proteomes" id="UP001269144">
    <property type="component" value="Unassembled WGS sequence"/>
</dbReference>
<gene>
    <name evidence="2" type="ORF">RGQ15_19680</name>
</gene>